<name>W7D1K7_9LIST</name>
<keyword evidence="2" id="KW-1185">Reference proteome</keyword>
<dbReference type="Proteomes" id="UP000019248">
    <property type="component" value="Unassembled WGS sequence"/>
</dbReference>
<protein>
    <submittedName>
        <fullName evidence="1">Uncharacterized protein</fullName>
    </submittedName>
</protein>
<dbReference type="PATRIC" id="fig|1265816.5.peg.2954"/>
<accession>W7D1K7</accession>
<evidence type="ECO:0000313" key="2">
    <source>
        <dbReference type="Proteomes" id="UP000019248"/>
    </source>
</evidence>
<dbReference type="Gene3D" id="3.10.450.130">
    <property type="entry name" value="folded 79 residue fragment of lin0334 like domains"/>
    <property type="match status" value="1"/>
</dbReference>
<dbReference type="InterPro" id="IPR009881">
    <property type="entry name" value="DUF1433"/>
</dbReference>
<sequence length="108" mass="12432">MNHQQKEKAIDTIAKEEQPRIEKYIRYNYDDIESVHFTDITINPTGIPHVEGYVNNDKDAWFDAGIYDKHFEVALSQSGKLLMMLKPEFEAEGAAKSVSEIEAEEKNK</sequence>
<comment type="caution">
    <text evidence="1">The sequence shown here is derived from an EMBL/GenBank/DDBJ whole genome shotgun (WGS) entry which is preliminary data.</text>
</comment>
<evidence type="ECO:0000313" key="1">
    <source>
        <dbReference type="EMBL" id="EUJ42845.1"/>
    </source>
</evidence>
<gene>
    <name evidence="1" type="ORF">PRIP_14957</name>
</gene>
<dbReference type="Pfam" id="PF07252">
    <property type="entry name" value="DUF1433"/>
    <property type="match status" value="1"/>
</dbReference>
<reference evidence="1 2" key="1">
    <citation type="journal article" date="2014" name="Int. J. Syst. Evol. Microbiol.">
        <title>Listeria floridensis sp. nov., Listeria aquatica sp. nov., Listeria cornellensis sp. nov., Listeria riparia sp. nov. and Listeria grandensis sp. nov., from agricultural and natural environments.</title>
        <authorList>
            <person name="den Bakker H.C."/>
            <person name="Warchocki S."/>
            <person name="Wright E.M."/>
            <person name="Allred A.F."/>
            <person name="Ahlstrom C."/>
            <person name="Manuel C.S."/>
            <person name="Stasiewicz M.J."/>
            <person name="Burrell A."/>
            <person name="Roof S."/>
            <person name="Strawn L."/>
            <person name="Fortes E.D."/>
            <person name="Nightingale K.K."/>
            <person name="Kephart D."/>
            <person name="Wiedmann M."/>
        </authorList>
    </citation>
    <scope>NUCLEOTIDE SEQUENCE [LARGE SCALE GENOMIC DNA]</scope>
    <source>
        <strain evidence="1 2">FSL S10-1204</strain>
    </source>
</reference>
<organism evidence="1 2">
    <name type="scientific">Listeria riparia FSL S10-1204</name>
    <dbReference type="NCBI Taxonomy" id="1265816"/>
    <lineage>
        <taxon>Bacteria</taxon>
        <taxon>Bacillati</taxon>
        <taxon>Bacillota</taxon>
        <taxon>Bacilli</taxon>
        <taxon>Bacillales</taxon>
        <taxon>Listeriaceae</taxon>
        <taxon>Listeria</taxon>
    </lineage>
</organism>
<dbReference type="EMBL" id="AODL01000031">
    <property type="protein sequence ID" value="EUJ42845.1"/>
    <property type="molecule type" value="Genomic_DNA"/>
</dbReference>
<dbReference type="AlphaFoldDB" id="W7D1K7"/>
<proteinExistence type="predicted"/>
<dbReference type="RefSeq" id="WP_241434189.1">
    <property type="nucleotide sequence ID" value="NZ_AODL01000031.1"/>
</dbReference>